<protein>
    <submittedName>
        <fullName evidence="6">Uncharacterized protein</fullName>
    </submittedName>
</protein>
<feature type="region of interest" description="Disordered" evidence="2">
    <location>
        <begin position="1831"/>
        <end position="1853"/>
    </location>
</feature>
<feature type="compositionally biased region" description="Polar residues" evidence="2">
    <location>
        <begin position="708"/>
        <end position="719"/>
    </location>
</feature>
<dbReference type="Pfam" id="PF13976">
    <property type="entry name" value="gag_pre-integrs"/>
    <property type="match status" value="1"/>
</dbReference>
<feature type="region of interest" description="Disordered" evidence="2">
    <location>
        <begin position="381"/>
        <end position="425"/>
    </location>
</feature>
<evidence type="ECO:0000313" key="6">
    <source>
        <dbReference type="EMBL" id="GEU43254.1"/>
    </source>
</evidence>
<keyword evidence="1" id="KW-0645">Protease</keyword>
<sequence>MSDASYAVTYTSVYTDSQQWRYYRGSNEEPTEVGAPGVIVYGYDGLPMQPVALPFLDYVPGPEHPPSPDYVPGPEHPPSPIYIPEPEYPNILITDYVADSDPEEDPKEDPEEDHVDYPADGGDGDDEPTDDDDDEDHDTDNEDEEDQDDDEEEEEEEHLALGDSSIPIVNPVLLAGDTEAFRTDEPAPTSGSPQTIVPLSQTRLRKARKTVKLEPPMSASMEAYIARHTDAGALLGYRAAGIRMRALLQSTSHGTDILEADMPPQKKACLTTSAPGFEVGESFTAGAKMAPKKRTTGATPATITTPTTSVTNAQLRTLIDQGVPAALAERDADRSRNGDNRHDSGTGGSVKASKPQSIQEAMEFATEMMDKNMLTHVERQENNKRKFKDTSRSKQNQHQPFKRNSVARAYTSGPRDKKPYGGTKPLCHYKSDYPKLKSENQGNRARHGNVVAKAYAVGTARANQNSNVVTEMGSFDVNIGMDWLSKYHVVIVCSEKLVRVPFNNEVLIFHGCPIFLAHVTTKEAEDKSKEKRLEDIPIVQDFPELAIILNRQRKIHSKGHYARDCRVKGNQHSKRRDVWYNGTKTRDNGKRHAYQDDSKALVTINGEDINWSGHVEEDAQNYAMMAYSSSNSGSDNESVFMNKASDLEDTSVNDRYVDGMHAVPPPITGNYIPSGPDVEIDYFKFTYGPKQTSADESDSKPNEYASCESDSSVETTTSMPAPVENAPKIVCEPKVSSDAPIVDEEMLKKQEPLFTVLKLRSRIKMVTLERVWVMLSLEKHALFVDDPHRALKDKGIVDSGCSRHMTGNKAHLADYQEVKGGFVAFRCSNGRITGKGKIKVEKLDFEDVYYVEELKHYNLFFVSQMCDKKNKVLFIDTDCLVLSPDFKLPDENQVLFKIPRQHNMYSFNLKNIDPFGDLACLFAKASIDESNKWHRRLGHVNFKNLNKLVKGNLVKGFLVRYALNSKAFRVYNLETKRVEENLHINFLENKPNVVGKGHAWMFDLDYLTNSMNYEPGSVENQANKSAGLKEANNSAAHETRLKKTTDFKTYEKPVSQVEQIFLEELEKLKRQEKETNDAADSPRKEATYDIQNTNTNITSLLNTVSIPFSVAGPSRAFNDGEPSYPNDPLMPHLKDIYASLSAGIFTDSSYDDEGVEHEDTRGVVVRNKARLVTQGHRQEEGIDYDEVFAPVARIEAIRIFLAFASYMGFIVYQMDVKSAFLYGTINEEVYVSQPPGFVDSKFPNKVYKVVKALYGLHQAPRAWYATLSTFLKKSGYRRGAIDNTLFINQDKKDKYPLVKDEEASDVDVHLYKSMIGSLMYLTASRPDIMFVVYACSRFQVTPKTSHLQAMKRIFRYLKGQPKLDLWYPKISSFDLEAYLDSDYAGANLDRKSTTGGCQFLGRILISWQCKKHTVVATSTTEAENVAVAHCCGQVLWIQNQLLDYGFKIINTKIYINNESTICIVKNLVFYSKTKHTKIRHHFIRDAYEKKLIHVLKIHIDDNVADLLTKAFDVSRFNFLYRFDEKDGIGVTVGDLKLLLMHIITTVSYKLMLFGLTKDVVVNLTLLGFDQVVDFLNGHVIQYALMVNLSIYVSYIKKFWASDTIKKVNDVVKLRVLIDGKRVVVTEDVIRQALHLDDADGVECLSNEEIFTELCVSAKRTAWNEFSCSMTSAVMCLATEDMSSHNNQYTSPKLTQKVFANMRRVGKGFSGVETPLFATMLVQPQPPATEEEDDVEVPAAPTSQSPSNAPSLPPQDPITIPPQAQPTPSSPPQMEHDKITQALDILKLKKRVKKLEKKRRSKSSGLKRLRKVDVETQVDSKLQGRIDDDNVATKEVDAAEPTVFDNEEVTMTMA</sequence>
<reference evidence="6" key="1">
    <citation type="journal article" date="2019" name="Sci. Rep.">
        <title>Draft genome of Tanacetum cinerariifolium, the natural source of mosquito coil.</title>
        <authorList>
            <person name="Yamashiro T."/>
            <person name="Shiraishi A."/>
            <person name="Satake H."/>
            <person name="Nakayama K."/>
        </authorList>
    </citation>
    <scope>NUCLEOTIDE SEQUENCE</scope>
</reference>
<accession>A0A6L2K5V6</accession>
<dbReference type="InterPro" id="IPR043502">
    <property type="entry name" value="DNA/RNA_pol_sf"/>
</dbReference>
<feature type="region of interest" description="Disordered" evidence="2">
    <location>
        <begin position="691"/>
        <end position="721"/>
    </location>
</feature>
<dbReference type="Pfam" id="PF07727">
    <property type="entry name" value="RVT_2"/>
    <property type="match status" value="1"/>
</dbReference>
<proteinExistence type="predicted"/>
<name>A0A6L2K5V6_TANCI</name>
<keyword evidence="1" id="KW-0064">Aspartyl protease</keyword>
<feature type="domain" description="Reverse transcriptase Ty1/copia-type" evidence="3">
    <location>
        <begin position="1160"/>
        <end position="1294"/>
    </location>
</feature>
<organism evidence="6">
    <name type="scientific">Tanacetum cinerariifolium</name>
    <name type="common">Dalmatian daisy</name>
    <name type="synonym">Chrysanthemum cinerariifolium</name>
    <dbReference type="NCBI Taxonomy" id="118510"/>
    <lineage>
        <taxon>Eukaryota</taxon>
        <taxon>Viridiplantae</taxon>
        <taxon>Streptophyta</taxon>
        <taxon>Embryophyta</taxon>
        <taxon>Tracheophyta</taxon>
        <taxon>Spermatophyta</taxon>
        <taxon>Magnoliopsida</taxon>
        <taxon>eudicotyledons</taxon>
        <taxon>Gunneridae</taxon>
        <taxon>Pentapetalae</taxon>
        <taxon>asterids</taxon>
        <taxon>campanulids</taxon>
        <taxon>Asterales</taxon>
        <taxon>Asteraceae</taxon>
        <taxon>Asteroideae</taxon>
        <taxon>Anthemideae</taxon>
        <taxon>Anthemidinae</taxon>
        <taxon>Tanacetum</taxon>
    </lineage>
</organism>
<feature type="region of interest" description="Disordered" evidence="2">
    <location>
        <begin position="64"/>
        <end position="86"/>
    </location>
</feature>
<dbReference type="CDD" id="cd09272">
    <property type="entry name" value="RNase_HI_RT_Ty1"/>
    <property type="match status" value="1"/>
</dbReference>
<feature type="compositionally biased region" description="Pro residues" evidence="2">
    <location>
        <begin position="1750"/>
        <end position="1770"/>
    </location>
</feature>
<feature type="compositionally biased region" description="Basic and acidic residues" evidence="2">
    <location>
        <begin position="381"/>
        <end position="392"/>
    </location>
</feature>
<dbReference type="SUPFAM" id="SSF56672">
    <property type="entry name" value="DNA/RNA polymerases"/>
    <property type="match status" value="1"/>
</dbReference>
<dbReference type="EMBL" id="BKCJ010001683">
    <property type="protein sequence ID" value="GEU43254.1"/>
    <property type="molecule type" value="Genomic_DNA"/>
</dbReference>
<feature type="region of interest" description="Disordered" evidence="2">
    <location>
        <begin position="1725"/>
        <end position="1774"/>
    </location>
</feature>
<dbReference type="PANTHER" id="PTHR11439:SF495">
    <property type="entry name" value="REVERSE TRANSCRIPTASE, RNA-DEPENDENT DNA POLYMERASE-RELATED"/>
    <property type="match status" value="1"/>
</dbReference>
<evidence type="ECO:0000256" key="2">
    <source>
        <dbReference type="SAM" id="MobiDB-lite"/>
    </source>
</evidence>
<feature type="domain" description="Retrovirus-related Pol polyprotein from transposon TNT 1-94-like beta-barrel" evidence="5">
    <location>
        <begin position="796"/>
        <end position="868"/>
    </location>
</feature>
<feature type="compositionally biased region" description="Acidic residues" evidence="2">
    <location>
        <begin position="99"/>
        <end position="114"/>
    </location>
</feature>
<evidence type="ECO:0000259" key="3">
    <source>
        <dbReference type="Pfam" id="PF07727"/>
    </source>
</evidence>
<dbReference type="PANTHER" id="PTHR11439">
    <property type="entry name" value="GAG-POL-RELATED RETROTRANSPOSON"/>
    <property type="match status" value="1"/>
</dbReference>
<dbReference type="InterPro" id="IPR013103">
    <property type="entry name" value="RVT_2"/>
</dbReference>
<feature type="region of interest" description="Disordered" evidence="2">
    <location>
        <begin position="99"/>
        <end position="168"/>
    </location>
</feature>
<dbReference type="InterPro" id="IPR054722">
    <property type="entry name" value="PolX-like_BBD"/>
</dbReference>
<feature type="region of interest" description="Disordered" evidence="2">
    <location>
        <begin position="329"/>
        <end position="356"/>
    </location>
</feature>
<dbReference type="Pfam" id="PF08284">
    <property type="entry name" value="RVP_2"/>
    <property type="match status" value="1"/>
</dbReference>
<keyword evidence="1" id="KW-0378">Hydrolase</keyword>
<gene>
    <name evidence="6" type="ORF">Tci_015232</name>
</gene>
<evidence type="ECO:0000259" key="4">
    <source>
        <dbReference type="Pfam" id="PF13976"/>
    </source>
</evidence>
<dbReference type="Pfam" id="PF22936">
    <property type="entry name" value="Pol_BBD"/>
    <property type="match status" value="1"/>
</dbReference>
<comment type="caution">
    <text evidence="6">The sequence shown here is derived from an EMBL/GenBank/DDBJ whole genome shotgun (WGS) entry which is preliminary data.</text>
</comment>
<dbReference type="GO" id="GO:0004190">
    <property type="term" value="F:aspartic-type endopeptidase activity"/>
    <property type="evidence" value="ECO:0007669"/>
    <property type="project" value="UniProtKB-KW"/>
</dbReference>
<feature type="compositionally biased region" description="Basic and acidic residues" evidence="2">
    <location>
        <begin position="329"/>
        <end position="344"/>
    </location>
</feature>
<evidence type="ECO:0000256" key="1">
    <source>
        <dbReference type="ARBA" id="ARBA00022750"/>
    </source>
</evidence>
<evidence type="ECO:0000259" key="5">
    <source>
        <dbReference type="Pfam" id="PF22936"/>
    </source>
</evidence>
<dbReference type="InterPro" id="IPR025724">
    <property type="entry name" value="GAG-pre-integrase_dom"/>
</dbReference>
<feature type="domain" description="GAG-pre-integrase" evidence="4">
    <location>
        <begin position="904"/>
        <end position="957"/>
    </location>
</feature>
<feature type="compositionally biased region" description="Acidic residues" evidence="2">
    <location>
        <begin position="122"/>
        <end position="157"/>
    </location>
</feature>